<accession>A0A316DCP0</accession>
<feature type="region of interest" description="Disordered" evidence="2">
    <location>
        <begin position="164"/>
        <end position="220"/>
    </location>
</feature>
<gene>
    <name evidence="3" type="ORF">C7459_104167</name>
</gene>
<evidence type="ECO:0000313" key="4">
    <source>
        <dbReference type="Proteomes" id="UP000245634"/>
    </source>
</evidence>
<reference evidence="3 4" key="1">
    <citation type="submission" date="2018-05" db="EMBL/GenBank/DDBJ databases">
        <title>Genomic Encyclopedia of Type Strains, Phase IV (KMG-IV): sequencing the most valuable type-strain genomes for metagenomic binning, comparative biology and taxonomic classification.</title>
        <authorList>
            <person name="Goeker M."/>
        </authorList>
    </citation>
    <scope>NUCLEOTIDE SEQUENCE [LARGE SCALE GENOMIC DNA]</scope>
    <source>
        <strain evidence="3 4">DSM 18773</strain>
    </source>
</reference>
<keyword evidence="4" id="KW-1185">Reference proteome</keyword>
<evidence type="ECO:0000313" key="3">
    <source>
        <dbReference type="EMBL" id="PWK14963.1"/>
    </source>
</evidence>
<comment type="caution">
    <text evidence="3">The sequence shown here is derived from an EMBL/GenBank/DDBJ whole genome shotgun (WGS) entry which is preliminary data.</text>
</comment>
<dbReference type="EMBL" id="QGGL01000004">
    <property type="protein sequence ID" value="PWK14963.1"/>
    <property type="molecule type" value="Genomic_DNA"/>
</dbReference>
<dbReference type="RefSeq" id="WP_109687403.1">
    <property type="nucleotide sequence ID" value="NZ_QGGL01000004.1"/>
</dbReference>
<keyword evidence="1" id="KW-0175">Coiled coil</keyword>
<feature type="compositionally biased region" description="Low complexity" evidence="2">
    <location>
        <begin position="164"/>
        <end position="180"/>
    </location>
</feature>
<organism evidence="3 4">
    <name type="scientific">Tumebacillus permanentifrigoris</name>
    <dbReference type="NCBI Taxonomy" id="378543"/>
    <lineage>
        <taxon>Bacteria</taxon>
        <taxon>Bacillati</taxon>
        <taxon>Bacillota</taxon>
        <taxon>Bacilli</taxon>
        <taxon>Bacillales</taxon>
        <taxon>Alicyclobacillaceae</taxon>
        <taxon>Tumebacillus</taxon>
    </lineage>
</organism>
<evidence type="ECO:0000256" key="2">
    <source>
        <dbReference type="SAM" id="MobiDB-lite"/>
    </source>
</evidence>
<feature type="compositionally biased region" description="Pro residues" evidence="2">
    <location>
        <begin position="198"/>
        <end position="212"/>
    </location>
</feature>
<feature type="coiled-coil region" evidence="1">
    <location>
        <begin position="87"/>
        <end position="118"/>
    </location>
</feature>
<evidence type="ECO:0000256" key="1">
    <source>
        <dbReference type="SAM" id="Coils"/>
    </source>
</evidence>
<sequence length="410" mass="45658">MGERPDFKSGLWGLDPHKVSAYLRQLRNLQDQQLTELEARVQVQRVENARLLRERDTLLAAQRDHAERLHLHELMMSRAGDVLQVMKQHTQQEIAGLQRALEQKQAEHRRKIDGIEHQTDHYNQVLHTMLQEFGATMHKFTSSSFEVLEALAPELNVPANLYEPESVPEQQEQEVESQPSATQEQTRAVTLDSTSDPIPDPTPDLTPDPAPEQPSAKGFRHDKVIQFKVKSIAEKAAQVRNAPAAERIEAQPQVLARQEMAAAPQVSPKLNIAGGTAELSHSSAFWGNIQPYVGHEVEAYDSAALPVEPIEDWLTEDIPQAAPPSVPESPVYEPEESKESEAVSTEIMSIRNRYIVGKLAGEDLHDIQGRLIVSKGATITPEMVDLAEKAGRLPDLIVSMKIAGVSDDKR</sequence>
<protein>
    <submittedName>
        <fullName evidence="3">Uncharacterized protein</fullName>
    </submittedName>
</protein>
<dbReference type="OrthoDB" id="2667321at2"/>
<name>A0A316DCP0_9BACL</name>
<dbReference type="AlphaFoldDB" id="A0A316DCP0"/>
<proteinExistence type="predicted"/>
<feature type="region of interest" description="Disordered" evidence="2">
    <location>
        <begin position="319"/>
        <end position="344"/>
    </location>
</feature>
<dbReference type="Proteomes" id="UP000245634">
    <property type="component" value="Unassembled WGS sequence"/>
</dbReference>